<organism evidence="2 3">
    <name type="scientific">Gemmiger formicilis</name>
    <dbReference type="NCBI Taxonomy" id="745368"/>
    <lineage>
        <taxon>Bacteria</taxon>
        <taxon>Bacillati</taxon>
        <taxon>Bacillota</taxon>
        <taxon>Clostridia</taxon>
        <taxon>Eubacteriales</taxon>
        <taxon>Gemmiger</taxon>
    </lineage>
</organism>
<proteinExistence type="predicted"/>
<reference evidence="2 3" key="1">
    <citation type="submission" date="2017-02" db="EMBL/GenBank/DDBJ databases">
        <authorList>
            <person name="Peterson S.W."/>
        </authorList>
    </citation>
    <scope>NUCLEOTIDE SEQUENCE [LARGE SCALE GENOMIC DNA]</scope>
    <source>
        <strain evidence="2 3">ATCC 27749</strain>
    </source>
</reference>
<gene>
    <name evidence="2" type="ORF">SAMN02745178_01499</name>
</gene>
<feature type="transmembrane region" description="Helical" evidence="1">
    <location>
        <begin position="26"/>
        <end position="44"/>
    </location>
</feature>
<dbReference type="GeneID" id="93337962"/>
<keyword evidence="1" id="KW-0812">Transmembrane</keyword>
<dbReference type="STRING" id="745368.SAMN02745178_01499"/>
<evidence type="ECO:0000313" key="3">
    <source>
        <dbReference type="Proteomes" id="UP000190286"/>
    </source>
</evidence>
<evidence type="ECO:0000256" key="1">
    <source>
        <dbReference type="SAM" id="Phobius"/>
    </source>
</evidence>
<dbReference type="RefSeq" id="WP_078784430.1">
    <property type="nucleotide sequence ID" value="NZ_CAKVSO010000005.1"/>
</dbReference>
<accession>A0A1T4X5X1</accession>
<dbReference type="EMBL" id="FUYF01000006">
    <property type="protein sequence ID" value="SKA85070.1"/>
    <property type="molecule type" value="Genomic_DNA"/>
</dbReference>
<dbReference type="AlphaFoldDB" id="A0A1T4X5X1"/>
<protein>
    <submittedName>
        <fullName evidence="2">Uncharacterized protein</fullName>
    </submittedName>
</protein>
<keyword evidence="3" id="KW-1185">Reference proteome</keyword>
<keyword evidence="1" id="KW-1133">Transmembrane helix</keyword>
<dbReference type="Proteomes" id="UP000190286">
    <property type="component" value="Unassembled WGS sequence"/>
</dbReference>
<keyword evidence="1" id="KW-0472">Membrane</keyword>
<evidence type="ECO:0000313" key="2">
    <source>
        <dbReference type="EMBL" id="SKA85070.1"/>
    </source>
</evidence>
<sequence>MLAARLGAWLRHTGERWAKAAFAEKLAVLLALGAVLYTIVTGAAELRYQARAREALAQVKAARLAASAVSAQCYSAGQTFADQTSADGFADGIAEEIRTLGSLPGTVTLLQIDPNGYTVQRLLYQENGMYAIYDADDGYRVFRAEDRLQYGAGVGHAAA</sequence>
<name>A0A1T4X5X1_9FIRM</name>